<dbReference type="PANTHER" id="PTHR48083">
    <property type="entry name" value="MEDIUM-CHAIN SPECIFIC ACYL-COA DEHYDROGENASE, MITOCHONDRIAL-RELATED"/>
    <property type="match status" value="1"/>
</dbReference>
<dbReference type="SUPFAM" id="SSF47203">
    <property type="entry name" value="Acyl-CoA dehydrogenase C-terminal domain-like"/>
    <property type="match status" value="1"/>
</dbReference>
<dbReference type="EMBL" id="SMBT01000011">
    <property type="protein sequence ID" value="TCU83711.1"/>
    <property type="molecule type" value="Genomic_DNA"/>
</dbReference>
<dbReference type="EC" id="1.3.8.8" evidence="5"/>
<dbReference type="RefSeq" id="WP_115227960.1">
    <property type="nucleotide sequence ID" value="NZ_CAWOLO010000011.1"/>
</dbReference>
<evidence type="ECO:0000313" key="17">
    <source>
        <dbReference type="EMBL" id="TCU83711.1"/>
    </source>
</evidence>
<comment type="catalytic activity">
    <reaction evidence="10">
        <text>a medium-chain 2,3-saturated fatty acyl-CoA + oxidized [electron-transfer flavoprotein] + H(+) = a medium-chain (2E)-enoyl-CoA + reduced [electron-transfer flavoprotein]</text>
        <dbReference type="Rhea" id="RHEA:14477"/>
        <dbReference type="Rhea" id="RHEA-COMP:10685"/>
        <dbReference type="Rhea" id="RHEA-COMP:10686"/>
        <dbReference type="ChEBI" id="CHEBI:15378"/>
        <dbReference type="ChEBI" id="CHEBI:57692"/>
        <dbReference type="ChEBI" id="CHEBI:58307"/>
        <dbReference type="ChEBI" id="CHEBI:83723"/>
        <dbReference type="ChEBI" id="CHEBI:83726"/>
        <dbReference type="EC" id="1.3.8.7"/>
    </reaction>
</comment>
<evidence type="ECO:0000259" key="14">
    <source>
        <dbReference type="Pfam" id="PF02771"/>
    </source>
</evidence>
<dbReference type="Pfam" id="PF02771">
    <property type="entry name" value="Acyl-CoA_dh_N"/>
    <property type="match status" value="1"/>
</dbReference>
<evidence type="ECO:0000256" key="10">
    <source>
        <dbReference type="ARBA" id="ARBA00047882"/>
    </source>
</evidence>
<keyword evidence="12" id="KW-1133">Transmembrane helix</keyword>
<dbReference type="InterPro" id="IPR009075">
    <property type="entry name" value="AcylCo_DH/oxidase_C"/>
</dbReference>
<dbReference type="OrthoDB" id="9802447at2"/>
<evidence type="ECO:0000256" key="1">
    <source>
        <dbReference type="ARBA" id="ARBA00001974"/>
    </source>
</evidence>
<gene>
    <name evidence="17" type="ORF">EV682_11174</name>
    <name evidence="16" type="ORF">NCTC11159_02860</name>
</gene>
<evidence type="ECO:0000259" key="13">
    <source>
        <dbReference type="Pfam" id="PF00441"/>
    </source>
</evidence>
<dbReference type="GO" id="GO:0050660">
    <property type="term" value="F:flavin adenine dinucleotide binding"/>
    <property type="evidence" value="ECO:0007669"/>
    <property type="project" value="InterPro"/>
</dbReference>
<evidence type="ECO:0000256" key="3">
    <source>
        <dbReference type="ARBA" id="ARBA00009347"/>
    </source>
</evidence>
<dbReference type="InterPro" id="IPR009100">
    <property type="entry name" value="AcylCoA_DH/oxidase_NM_dom_sf"/>
</dbReference>
<dbReference type="InterPro" id="IPR013786">
    <property type="entry name" value="AcylCoA_DH/ox_N"/>
</dbReference>
<feature type="domain" description="Acyl-CoA dehydrogenase C-terminal bacterial-type" evidence="15">
    <location>
        <begin position="523"/>
        <end position="802"/>
    </location>
</feature>
<keyword evidence="9 16" id="KW-0560">Oxidoreductase</keyword>
<dbReference type="FunFam" id="1.10.540.10:FF:000004">
    <property type="entry name" value="Acyl-CoA dehydrogenase"/>
    <property type="match status" value="1"/>
</dbReference>
<evidence type="ECO:0000256" key="12">
    <source>
        <dbReference type="SAM" id="Phobius"/>
    </source>
</evidence>
<evidence type="ECO:0000313" key="16">
    <source>
        <dbReference type="EMBL" id="STQ91781.1"/>
    </source>
</evidence>
<dbReference type="GO" id="GO:0005737">
    <property type="term" value="C:cytoplasm"/>
    <property type="evidence" value="ECO:0007669"/>
    <property type="project" value="TreeGrafter"/>
</dbReference>
<dbReference type="Gene3D" id="1.10.540.10">
    <property type="entry name" value="Acyl-CoA dehydrogenase/oxidase, N-terminal domain"/>
    <property type="match status" value="1"/>
</dbReference>
<dbReference type="Proteomes" id="UP000255108">
    <property type="component" value="Unassembled WGS sequence"/>
</dbReference>
<feature type="domain" description="Acyl-CoA dehydrogenase/oxidase C-terminal" evidence="13">
    <location>
        <begin position="369"/>
        <end position="516"/>
    </location>
</feature>
<evidence type="ECO:0000256" key="2">
    <source>
        <dbReference type="ARBA" id="ARBA00005005"/>
    </source>
</evidence>
<dbReference type="InterPro" id="IPR015396">
    <property type="entry name" value="FadE_C"/>
</dbReference>
<dbReference type="GO" id="GO:0070991">
    <property type="term" value="F:medium-chain fatty acyl-CoA dehydrogenase activity"/>
    <property type="evidence" value="ECO:0007669"/>
    <property type="project" value="UniProtKB-EC"/>
</dbReference>
<comment type="pathway">
    <text evidence="2">Lipid metabolism; fatty acid beta-oxidation.</text>
</comment>
<dbReference type="AlphaFoldDB" id="A0A377QD24"/>
<dbReference type="Pfam" id="PF09317">
    <property type="entry name" value="ACDH_C"/>
    <property type="match status" value="1"/>
</dbReference>
<dbReference type="GO" id="GO:0004466">
    <property type="term" value="F:long-chain fatty acyl-CoA dehydrogenase activity"/>
    <property type="evidence" value="ECO:0007669"/>
    <property type="project" value="UniProtKB-EC"/>
</dbReference>
<protein>
    <recommendedName>
        <fullName evidence="6">Acyl-coenzyme A dehydrogenase</fullName>
        <ecNumber evidence="4">1.3.8.7</ecNumber>
        <ecNumber evidence="5">1.3.8.8</ecNumber>
    </recommendedName>
</protein>
<evidence type="ECO:0000256" key="7">
    <source>
        <dbReference type="ARBA" id="ARBA00022630"/>
    </source>
</evidence>
<reference evidence="17 19" key="2">
    <citation type="submission" date="2019-03" db="EMBL/GenBank/DDBJ databases">
        <title>Genomic Encyclopedia of Type Strains, Phase IV (KMG-IV): sequencing the most valuable type-strain genomes for metagenomic binning, comparative biology and taxonomic classification.</title>
        <authorList>
            <person name="Goeker M."/>
        </authorList>
    </citation>
    <scope>NUCLEOTIDE SEQUENCE [LARGE SCALE GENOMIC DNA]</scope>
    <source>
        <strain evidence="17 19">DSM 3764</strain>
    </source>
</reference>
<dbReference type="EC" id="1.3.8.7" evidence="4"/>
<dbReference type="Gene3D" id="1.20.140.10">
    <property type="entry name" value="Butyryl-CoA Dehydrogenase, subunit A, domain 3"/>
    <property type="match status" value="1"/>
</dbReference>
<organism evidence="16 18">
    <name type="scientific">Iodobacter fluviatilis</name>
    <dbReference type="NCBI Taxonomy" id="537"/>
    <lineage>
        <taxon>Bacteria</taxon>
        <taxon>Pseudomonadati</taxon>
        <taxon>Pseudomonadota</taxon>
        <taxon>Betaproteobacteria</taxon>
        <taxon>Neisseriales</taxon>
        <taxon>Chitinibacteraceae</taxon>
        <taxon>Iodobacter</taxon>
    </lineage>
</organism>
<evidence type="ECO:0000256" key="9">
    <source>
        <dbReference type="ARBA" id="ARBA00023002"/>
    </source>
</evidence>
<evidence type="ECO:0000256" key="11">
    <source>
        <dbReference type="ARBA" id="ARBA00049247"/>
    </source>
</evidence>
<feature type="transmembrane region" description="Helical" evidence="12">
    <location>
        <begin position="43"/>
        <end position="62"/>
    </location>
</feature>
<keyword evidence="8" id="KW-0274">FAD</keyword>
<dbReference type="NCBIfam" id="NF007000">
    <property type="entry name" value="PRK09463.1"/>
    <property type="match status" value="1"/>
</dbReference>
<accession>A0A377QD24</accession>
<feature type="transmembrane region" description="Helical" evidence="12">
    <location>
        <begin position="5"/>
        <end position="23"/>
    </location>
</feature>
<dbReference type="InterPro" id="IPR046373">
    <property type="entry name" value="Acyl-CoA_Oxase/DH_mid-dom_sf"/>
</dbReference>
<dbReference type="PANTHER" id="PTHR48083:SF33">
    <property type="entry name" value="ACYL-COENZYME A DEHYDROGENASE"/>
    <property type="match status" value="1"/>
</dbReference>
<comment type="cofactor">
    <cofactor evidence="1">
        <name>FAD</name>
        <dbReference type="ChEBI" id="CHEBI:57692"/>
    </cofactor>
</comment>
<dbReference type="SUPFAM" id="SSF56645">
    <property type="entry name" value="Acyl-CoA dehydrogenase NM domain-like"/>
    <property type="match status" value="1"/>
</dbReference>
<dbReference type="UniPathway" id="UPA00659"/>
<keyword evidence="12" id="KW-0472">Membrane</keyword>
<evidence type="ECO:0000256" key="6">
    <source>
        <dbReference type="ARBA" id="ARBA00020144"/>
    </source>
</evidence>
<dbReference type="GO" id="GO:0033539">
    <property type="term" value="P:fatty acid beta-oxidation using acyl-CoA dehydrogenase"/>
    <property type="evidence" value="ECO:0007669"/>
    <property type="project" value="InterPro"/>
</dbReference>
<evidence type="ECO:0000256" key="5">
    <source>
        <dbReference type="ARBA" id="ARBA00012040"/>
    </source>
</evidence>
<evidence type="ECO:0000256" key="4">
    <source>
        <dbReference type="ARBA" id="ARBA00012033"/>
    </source>
</evidence>
<dbReference type="InterPro" id="IPR050741">
    <property type="entry name" value="Acyl-CoA_dehydrogenase"/>
</dbReference>
<feature type="domain" description="Acyl-CoA dehydrogenase/oxidase N-terminal" evidence="14">
    <location>
        <begin position="142"/>
        <end position="234"/>
    </location>
</feature>
<keyword evidence="7" id="KW-0285">Flavoprotein</keyword>
<evidence type="ECO:0000313" key="18">
    <source>
        <dbReference type="Proteomes" id="UP000255108"/>
    </source>
</evidence>
<dbReference type="Gene3D" id="2.40.110.10">
    <property type="entry name" value="Butyryl-CoA Dehydrogenase, subunit A, domain 2"/>
    <property type="match status" value="1"/>
</dbReference>
<evidence type="ECO:0000256" key="8">
    <source>
        <dbReference type="ARBA" id="ARBA00022827"/>
    </source>
</evidence>
<dbReference type="FunFam" id="1.20.140.10:FF:000009">
    <property type="entry name" value="Acyl-CoA dehydrogenase"/>
    <property type="match status" value="1"/>
</dbReference>
<reference evidence="16 18" key="1">
    <citation type="submission" date="2018-06" db="EMBL/GenBank/DDBJ databases">
        <authorList>
            <consortium name="Pathogen Informatics"/>
            <person name="Doyle S."/>
        </authorList>
    </citation>
    <scope>NUCLEOTIDE SEQUENCE [LARGE SCALE GENOMIC DNA]</scope>
    <source>
        <strain evidence="16 18">NCTC11159</strain>
    </source>
</reference>
<dbReference type="EMBL" id="UGHR01000001">
    <property type="protein sequence ID" value="STQ91781.1"/>
    <property type="molecule type" value="Genomic_DNA"/>
</dbReference>
<dbReference type="InterPro" id="IPR036250">
    <property type="entry name" value="AcylCo_DH-like_C"/>
</dbReference>
<proteinExistence type="inferred from homology"/>
<dbReference type="InterPro" id="IPR037069">
    <property type="entry name" value="AcylCoA_DH/ox_N_sf"/>
</dbReference>
<name>A0A377QD24_9NEIS</name>
<keyword evidence="19" id="KW-1185">Reference proteome</keyword>
<comment type="catalytic activity">
    <reaction evidence="11">
        <text>a long-chain 2,3-saturated fatty acyl-CoA + oxidized [electron-transfer flavoprotein] + H(+) = a long-chain (2E)-enoyl-CoA + reduced [electron-transfer flavoprotein]</text>
        <dbReference type="Rhea" id="RHEA:17721"/>
        <dbReference type="Rhea" id="RHEA-COMP:10685"/>
        <dbReference type="Rhea" id="RHEA-COMP:10686"/>
        <dbReference type="ChEBI" id="CHEBI:15378"/>
        <dbReference type="ChEBI" id="CHEBI:57692"/>
        <dbReference type="ChEBI" id="CHEBI:58307"/>
        <dbReference type="ChEBI" id="CHEBI:83721"/>
        <dbReference type="ChEBI" id="CHEBI:83727"/>
        <dbReference type="EC" id="1.3.8.8"/>
    </reaction>
</comment>
<evidence type="ECO:0000259" key="15">
    <source>
        <dbReference type="Pfam" id="PF09317"/>
    </source>
</evidence>
<dbReference type="NCBIfam" id="NF009586">
    <property type="entry name" value="PRK13026.1"/>
    <property type="match status" value="1"/>
</dbReference>
<keyword evidence="12" id="KW-0812">Transmembrane</keyword>
<comment type="similarity">
    <text evidence="3">Belongs to the acyl-CoA dehydrogenase family.</text>
</comment>
<dbReference type="Pfam" id="PF00441">
    <property type="entry name" value="Acyl-CoA_dh_1"/>
    <property type="match status" value="1"/>
</dbReference>
<sequence length="849" mass="92097">MTNVLLHILPIFGAFLLLAYWRAPLWLSSVLFLAATAIGVKTSAMPVSILVVVAVLLALINIKPIRRAILTGPIFSVFRKITPAMSQTEQEAVDAGTVWWDRDLFSGKPDFDRLHAIPQATLTAEEQAFLEGPTEQLCAMLDDWKISTQHKDLPPEAWQFIKDQGFLGMIIKKKYGGKEFSNTAHARVVTKIATRSGSAAVSVMVPNSLGPGELLQHYGTDEQKNYYLPRLAKGIDIPCFALTSPDAGSDAGGIPDFGKVCRGSYTDPRTGVHHDNVLGIRLTWEKRYITLGPIATVLGMAFKLYDPEHLLSDKEDIGITCALIPTEHEGVHIGRRHYPGTAVFQNGPNWGKDVFIPLDWVIGGKDYVGQGWRMLVECLSVGRCISLPAMSVASGMVSSYTTGAYSRIRNQFGLSIGRFEGVDEALGRIGGMTYQMDAAQRLALSGLDMGEKPSVLSGILKYHNTERMRKVINDAMDVHGGKAVCTGPRNYLAGAYGAIPVAITVEGANILTRSMIIFGQGAIRCHPFVLTELRAAMNKDLPAFDTAVIGHIGFAVSNAVRAFVMGLTGAKLVGSPKSGAMAQRYRNVVRFSSAFAFLADMGMASLGGSLKFREKLSARLGDMLSGLYIATAALKKFNDDGAPKEDLPLVAWAVDSALYDCQVAMDGFMANHPSRALAFLMRALVFPLGLSLKAATDSDGTKIARLLMEPSVARDRLTQYMYRSKDENDPVGVLEHALKAVIDTEALEGKLRNAQRKGSLKSITASERLAEAQSTGLISAAEFAAVERARRLRREVIMVDDFDSTLSTSDDNAIHRDILNQPKVSDAAVLTKAAGQESVKIATETRPVS</sequence>
<dbReference type="Proteomes" id="UP000295794">
    <property type="component" value="Unassembled WGS sequence"/>
</dbReference>
<evidence type="ECO:0000313" key="19">
    <source>
        <dbReference type="Proteomes" id="UP000295794"/>
    </source>
</evidence>